<keyword evidence="1" id="KW-0732">Signal</keyword>
<evidence type="ECO:0000313" key="2">
    <source>
        <dbReference type="EMBL" id="KAH7642164.1"/>
    </source>
</evidence>
<feature type="signal peptide" evidence="1">
    <location>
        <begin position="1"/>
        <end position="22"/>
    </location>
</feature>
<evidence type="ECO:0000256" key="1">
    <source>
        <dbReference type="SAM" id="SignalP"/>
    </source>
</evidence>
<feature type="chain" id="PRO_5039499964" evidence="1">
    <location>
        <begin position="23"/>
        <end position="273"/>
    </location>
</feature>
<comment type="caution">
    <text evidence="2">The sequence shown here is derived from an EMBL/GenBank/DDBJ whole genome shotgun (WGS) entry which is preliminary data.</text>
</comment>
<sequence length="273" mass="30884">MRLYTWTFILLFVPICIRCVSQESDKAIESNSKDLAQPKLDNAALFSKQLENDKLITSLIKSILRIASNGFKSGLEASVRGIFDKPLTSAVAAISMVIGAVAILAFYESPISPLPVPPLPDPPVGRFPPEHPVWPPPNRGNQQISYQPKRASIPYPVNNLANNFIYPMGMNTFTNHRSDSNARMPLPMQQLNRFQQQNQISNAELQDQHKSDLKNFVNLNLDVKNNKVMDYNNKRIAMEMMKMSQGNQTVSFFFVSSKILFILIHNTYKKIQT</sequence>
<protein>
    <submittedName>
        <fullName evidence="2">Uncharacterized protein</fullName>
    </submittedName>
</protein>
<dbReference type="AlphaFoldDB" id="A0A9D4P0G1"/>
<name>A0A9D4P0G1_DERFA</name>
<gene>
    <name evidence="2" type="ORF">HUG17_5209</name>
</gene>
<reference evidence="2" key="2">
    <citation type="journal article" date="2021" name="World Allergy Organ. J.">
        <title>Chromosome-level assembly of Dermatophagoides farinae genome and transcriptome reveals two novel allergens Der f 37 and Der f 39.</title>
        <authorList>
            <person name="Chen J."/>
            <person name="Cai Z."/>
            <person name="Fan D."/>
            <person name="Hu J."/>
            <person name="Hou Y."/>
            <person name="He Y."/>
            <person name="Zhang Z."/>
            <person name="Zhao Z."/>
            <person name="Gao P."/>
            <person name="Hu W."/>
            <person name="Sun J."/>
            <person name="Li J."/>
            <person name="Ji K."/>
        </authorList>
    </citation>
    <scope>NUCLEOTIDE SEQUENCE</scope>
    <source>
        <strain evidence="2">JKM2019</strain>
    </source>
</reference>
<reference evidence="2" key="1">
    <citation type="submission" date="2020-06" db="EMBL/GenBank/DDBJ databases">
        <authorList>
            <person name="Ji K."/>
            <person name="Li J."/>
        </authorList>
    </citation>
    <scope>NUCLEOTIDE SEQUENCE</scope>
    <source>
        <strain evidence="2">JKM2019</strain>
        <tissue evidence="2">Whole body</tissue>
    </source>
</reference>
<organism evidence="2">
    <name type="scientific">Dermatophagoides farinae</name>
    <name type="common">American house dust mite</name>
    <dbReference type="NCBI Taxonomy" id="6954"/>
    <lineage>
        <taxon>Eukaryota</taxon>
        <taxon>Metazoa</taxon>
        <taxon>Ecdysozoa</taxon>
        <taxon>Arthropoda</taxon>
        <taxon>Chelicerata</taxon>
        <taxon>Arachnida</taxon>
        <taxon>Acari</taxon>
        <taxon>Acariformes</taxon>
        <taxon>Sarcoptiformes</taxon>
        <taxon>Astigmata</taxon>
        <taxon>Psoroptidia</taxon>
        <taxon>Analgoidea</taxon>
        <taxon>Pyroglyphidae</taxon>
        <taxon>Dermatophagoidinae</taxon>
        <taxon>Dermatophagoides</taxon>
    </lineage>
</organism>
<accession>A0A9D4P0G1</accession>
<dbReference type="Proteomes" id="UP000828236">
    <property type="component" value="Unassembled WGS sequence"/>
</dbReference>
<dbReference type="EMBL" id="SDOV01000004">
    <property type="protein sequence ID" value="KAH7642164.1"/>
    <property type="molecule type" value="Genomic_DNA"/>
</dbReference>
<proteinExistence type="predicted"/>